<keyword evidence="3" id="KW-1185">Reference proteome</keyword>
<dbReference type="Proteomes" id="UP000078492">
    <property type="component" value="Unassembled WGS sequence"/>
</dbReference>
<sequence length="238" mass="27982">MLSHKNNFDNIKDHHNIVNSDSIEIKKYFTIPYLNNISEKFQSISQKFDFNIAYKPMNCLNKFIKTGKDKIKKYNHSNMVYKINCLDCNESYVGQTKRKLNTEHKNDIKKCSSSLSVISQHRQNYNHKMDREVDGIVEMFIRSENIHDVKYKYHIGDRDSKSYKNIVDADPYEETKVVKKECVNHVSKRMGSRLRKCKKNNKGLGGKGKLTDKVINDMSLYYNLAIRRNKDSVNDMHI</sequence>
<dbReference type="Pfam" id="PF20700">
    <property type="entry name" value="Mutator"/>
    <property type="match status" value="1"/>
</dbReference>
<name>A0A195DYY5_9HYME</name>
<feature type="domain" description="Mutator-like transposase" evidence="1">
    <location>
        <begin position="121"/>
        <end position="236"/>
    </location>
</feature>
<dbReference type="InterPro" id="IPR049012">
    <property type="entry name" value="Mutator_transp_dom"/>
</dbReference>
<reference evidence="2 3" key="1">
    <citation type="submission" date="2015-09" db="EMBL/GenBank/DDBJ databases">
        <title>Trachymyrmex cornetzi WGS genome.</title>
        <authorList>
            <person name="Nygaard S."/>
            <person name="Hu H."/>
            <person name="Boomsma J."/>
            <person name="Zhang G."/>
        </authorList>
    </citation>
    <scope>NUCLEOTIDE SEQUENCE [LARGE SCALE GENOMIC DNA]</scope>
    <source>
        <strain evidence="2">Tcor2-1</strain>
        <tissue evidence="2">Whole body</tissue>
    </source>
</reference>
<dbReference type="AlphaFoldDB" id="A0A195DYY5"/>
<evidence type="ECO:0000313" key="3">
    <source>
        <dbReference type="Proteomes" id="UP000078492"/>
    </source>
</evidence>
<dbReference type="EMBL" id="KQ980044">
    <property type="protein sequence ID" value="KYN18105.1"/>
    <property type="molecule type" value="Genomic_DNA"/>
</dbReference>
<accession>A0A195DYY5</accession>
<evidence type="ECO:0000313" key="2">
    <source>
        <dbReference type="EMBL" id="KYN18105.1"/>
    </source>
</evidence>
<organism evidence="2 3">
    <name type="scientific">Trachymyrmex cornetzi</name>
    <dbReference type="NCBI Taxonomy" id="471704"/>
    <lineage>
        <taxon>Eukaryota</taxon>
        <taxon>Metazoa</taxon>
        <taxon>Ecdysozoa</taxon>
        <taxon>Arthropoda</taxon>
        <taxon>Hexapoda</taxon>
        <taxon>Insecta</taxon>
        <taxon>Pterygota</taxon>
        <taxon>Neoptera</taxon>
        <taxon>Endopterygota</taxon>
        <taxon>Hymenoptera</taxon>
        <taxon>Apocrita</taxon>
        <taxon>Aculeata</taxon>
        <taxon>Formicoidea</taxon>
        <taxon>Formicidae</taxon>
        <taxon>Myrmicinae</taxon>
        <taxon>Trachymyrmex</taxon>
    </lineage>
</organism>
<proteinExistence type="predicted"/>
<protein>
    <recommendedName>
        <fullName evidence="1">Mutator-like transposase domain-containing protein</fullName>
    </recommendedName>
</protein>
<evidence type="ECO:0000259" key="1">
    <source>
        <dbReference type="Pfam" id="PF20700"/>
    </source>
</evidence>
<gene>
    <name evidence="2" type="ORF">ALC57_09615</name>
</gene>
<dbReference type="STRING" id="471704.A0A195DYY5"/>